<dbReference type="Proteomes" id="UP000006310">
    <property type="component" value="Chromosome 4"/>
</dbReference>
<evidence type="ECO:0000313" key="3">
    <source>
        <dbReference type="EMBL" id="CCK70047.1"/>
    </source>
</evidence>
<dbReference type="HOGENOM" id="CLU_107711_0_0_1"/>
<dbReference type="PANTHER" id="PTHR28136:SF5">
    <property type="entry name" value="NUCLEUS EXPORT PROTEIN BRR6"/>
    <property type="match status" value="1"/>
</dbReference>
<dbReference type="GeneID" id="34525736"/>
<dbReference type="eggNOG" id="KOG4503">
    <property type="taxonomic scope" value="Eukaryota"/>
</dbReference>
<dbReference type="GO" id="GO:0055088">
    <property type="term" value="P:lipid homeostasis"/>
    <property type="evidence" value="ECO:0007669"/>
    <property type="project" value="EnsemblFungi"/>
</dbReference>
<name>J7RY51_HUIN7</name>
<dbReference type="GO" id="GO:0031965">
    <property type="term" value="C:nuclear membrane"/>
    <property type="evidence" value="ECO:0007669"/>
    <property type="project" value="InterPro"/>
</dbReference>
<dbReference type="InterPro" id="IPR040202">
    <property type="entry name" value="Brl1/Brr6"/>
</dbReference>
<gene>
    <name evidence="3" type="primary">KNAG0D02980</name>
    <name evidence="3" type="ordered locus">KNAG_0D02980</name>
</gene>
<evidence type="ECO:0000259" key="2">
    <source>
        <dbReference type="SMART" id="SM01042"/>
    </source>
</evidence>
<keyword evidence="1" id="KW-0812">Transmembrane</keyword>
<dbReference type="KEGG" id="kng:KNAG_0D02980"/>
<dbReference type="GO" id="GO:0006357">
    <property type="term" value="P:regulation of transcription by RNA polymerase II"/>
    <property type="evidence" value="ECO:0007669"/>
    <property type="project" value="EnsemblFungi"/>
</dbReference>
<keyword evidence="1" id="KW-0472">Membrane</keyword>
<evidence type="ECO:0000313" key="4">
    <source>
        <dbReference type="Proteomes" id="UP000006310"/>
    </source>
</evidence>
<dbReference type="Pfam" id="PF10104">
    <property type="entry name" value="Brr6_like_C_C"/>
    <property type="match status" value="1"/>
</dbReference>
<proteinExistence type="predicted"/>
<reference evidence="3 4" key="1">
    <citation type="journal article" date="2011" name="Proc. Natl. Acad. Sci. U.S.A.">
        <title>Evolutionary erosion of yeast sex chromosomes by mating-type switching accidents.</title>
        <authorList>
            <person name="Gordon J.L."/>
            <person name="Armisen D."/>
            <person name="Proux-Wera E."/>
            <person name="Oheigeartaigh S.S."/>
            <person name="Byrne K.P."/>
            <person name="Wolfe K.H."/>
        </authorList>
    </citation>
    <scope>NUCLEOTIDE SEQUENCE [LARGE SCALE GENOMIC DNA]</scope>
    <source>
        <strain evidence="4">ATCC MYA-139 / BCRC 22969 / CBS 8797 / CCRC 22969 / KCTC 17520 / NBRC 10181 / NCYC 3082</strain>
    </source>
</reference>
<reference evidence="4" key="2">
    <citation type="submission" date="2012-08" db="EMBL/GenBank/DDBJ databases">
        <title>Genome sequence of Kazachstania naganishii.</title>
        <authorList>
            <person name="Gordon J.L."/>
            <person name="Armisen D."/>
            <person name="Proux-Wera E."/>
            <person name="OhEigeartaigh S.S."/>
            <person name="Byrne K.P."/>
            <person name="Wolfe K.H."/>
        </authorList>
    </citation>
    <scope>NUCLEOTIDE SEQUENCE [LARGE SCALE GENOMIC DNA]</scope>
    <source>
        <strain evidence="4">ATCC MYA-139 / BCRC 22969 / CBS 8797 / CCRC 22969 / KCTC 17520 / NBRC 10181 / NCYC 3082</strain>
    </source>
</reference>
<dbReference type="GO" id="GO:0006998">
    <property type="term" value="P:nuclear envelope organization"/>
    <property type="evidence" value="ECO:0007669"/>
    <property type="project" value="EnsemblFungi"/>
</dbReference>
<evidence type="ECO:0000256" key="1">
    <source>
        <dbReference type="SAM" id="Phobius"/>
    </source>
</evidence>
<organism evidence="3 4">
    <name type="scientific">Huiozyma naganishii (strain ATCC MYA-139 / BCRC 22969 / CBS 8797 / KCTC 17520 / NBRC 10181 / NCYC 3082 / Yp74L-3)</name>
    <name type="common">Yeast</name>
    <name type="synonym">Kazachstania naganishii</name>
    <dbReference type="NCBI Taxonomy" id="1071383"/>
    <lineage>
        <taxon>Eukaryota</taxon>
        <taxon>Fungi</taxon>
        <taxon>Dikarya</taxon>
        <taxon>Ascomycota</taxon>
        <taxon>Saccharomycotina</taxon>
        <taxon>Saccharomycetes</taxon>
        <taxon>Saccharomycetales</taxon>
        <taxon>Saccharomycetaceae</taxon>
        <taxon>Huiozyma</taxon>
    </lineage>
</organism>
<dbReference type="EMBL" id="HE978317">
    <property type="protein sequence ID" value="CCK70047.1"/>
    <property type="molecule type" value="Genomic_DNA"/>
</dbReference>
<feature type="transmembrane region" description="Helical" evidence="1">
    <location>
        <begin position="162"/>
        <end position="183"/>
    </location>
</feature>
<sequence>MGMSLIAGGDRTVSVQQRGGETHSVLETSNTTTTTNGTVQWYEPEPLSQYMRLAFNSVVATLVLFVAVKFLLMVRDDVNYKLDELKLRELQRIMECQIHYRDNKCAVWESVPPLLQEKCRLWGQCIAGEDSLAINRHSAKLWAQTLAEVVNSFVESISVRSLTVLLTTSCSIIIVTNLAFGSYRVVHYSK</sequence>
<dbReference type="OrthoDB" id="5961at2759"/>
<protein>
    <recommendedName>
        <fullName evidence="2">Brl1/Brr6 domain-containing protein</fullName>
    </recommendedName>
</protein>
<feature type="domain" description="Brl1/Brr6" evidence="2">
    <location>
        <begin position="47"/>
        <end position="184"/>
    </location>
</feature>
<dbReference type="OMA" id="FGSYRVY"/>
<dbReference type="SMART" id="SM01042">
    <property type="entry name" value="Brr6_like_C_C"/>
    <property type="match status" value="1"/>
</dbReference>
<dbReference type="PANTHER" id="PTHR28136">
    <property type="entry name" value="NUCLEUS EXPORT PROTEIN BRR6"/>
    <property type="match status" value="1"/>
</dbReference>
<dbReference type="RefSeq" id="XP_022464293.1">
    <property type="nucleotide sequence ID" value="XM_022607726.1"/>
</dbReference>
<feature type="transmembrane region" description="Helical" evidence="1">
    <location>
        <begin position="53"/>
        <end position="72"/>
    </location>
</feature>
<dbReference type="InterPro" id="IPR018767">
    <property type="entry name" value="Brl1/Brr6_dom"/>
</dbReference>
<dbReference type="GO" id="GO:0003682">
    <property type="term" value="F:chromatin binding"/>
    <property type="evidence" value="ECO:0007669"/>
    <property type="project" value="EnsemblFungi"/>
</dbReference>
<dbReference type="AlphaFoldDB" id="J7RY51"/>
<keyword evidence="1" id="KW-1133">Transmembrane helix</keyword>
<accession>J7RY51</accession>
<keyword evidence="4" id="KW-1185">Reference proteome</keyword>